<proteinExistence type="predicted"/>
<organism evidence="10 11">
    <name type="scientific">Austropuccinia psidii MF-1</name>
    <dbReference type="NCBI Taxonomy" id="1389203"/>
    <lineage>
        <taxon>Eukaryota</taxon>
        <taxon>Fungi</taxon>
        <taxon>Dikarya</taxon>
        <taxon>Basidiomycota</taxon>
        <taxon>Pucciniomycotina</taxon>
        <taxon>Pucciniomycetes</taxon>
        <taxon>Pucciniales</taxon>
        <taxon>Sphaerophragmiaceae</taxon>
        <taxon>Austropuccinia</taxon>
    </lineage>
</organism>
<dbReference type="EMBL" id="AVOT02003856">
    <property type="protein sequence ID" value="MBW0474795.1"/>
    <property type="molecule type" value="Genomic_DNA"/>
</dbReference>
<dbReference type="GO" id="GO:0006606">
    <property type="term" value="P:protein import into nucleus"/>
    <property type="evidence" value="ECO:0007669"/>
    <property type="project" value="TreeGrafter"/>
</dbReference>
<keyword evidence="4" id="KW-0653">Protein transport</keyword>
<keyword evidence="7" id="KW-0539">Nucleus</keyword>
<dbReference type="GO" id="GO:0017056">
    <property type="term" value="F:structural constituent of nuclear pore"/>
    <property type="evidence" value="ECO:0007669"/>
    <property type="project" value="InterPro"/>
</dbReference>
<evidence type="ECO:0000256" key="2">
    <source>
        <dbReference type="ARBA" id="ARBA00022448"/>
    </source>
</evidence>
<dbReference type="OrthoDB" id="102511at2759"/>
<keyword evidence="11" id="KW-1185">Reference proteome</keyword>
<dbReference type="GO" id="GO:0044611">
    <property type="term" value="C:nuclear pore inner ring"/>
    <property type="evidence" value="ECO:0007669"/>
    <property type="project" value="TreeGrafter"/>
</dbReference>
<name>A0A9Q3C1Z9_9BASI</name>
<sequence>MVQIRSQNLALISNPIQLINQALAGSIEQKTSSSQSLPNLLKLHEDKFKKCYDPYPPSSSRSRDIINSGKAILKDGHVVTLSAQQKENVFRISDTFNLDEIESLIIWHQFVHLHQLPQIHSNELAVSDQESTASKCLNQSIDQEMMDKLTAFYFEERRSALVAVASMLHIEDNESCPIFGLCLEFLNSIITPDTPSLMLQMFSKRTKTQLPESVRASPRQSSFWTQQLVYEEKLLLEVVFLLLYDRVKADVTHYLSVLTVLKETSWGQNQSCMSYFDEETLLMNKNVSNLLTLIGLQVSHIEDVCSNQFSLAPEPYSDQELINPIKLKEIYDLQLELLEHQPQQAAPVALAWTFILHKLTSIYSENPIPESHQEFLHLILPTHGNLNSITQDDESNPEIENMPLYQRWARHILSNECELFANLSQLVNSVYCASTSKRFGTPDNNALGYLVTVRVLLSAIPIFFRLSYFNSQQFEDVINLFGLLFRLDAQNDIASDFWKAVRGELADVNDMDLPLATGEAEYLATAQGRFPINFALFTKLCRSVSGFSETRQLGTSTAQAFCVESLVEYADQLVTLTEAIQSPQSALLPLAFEPTLPPPDVNSNDIDSSDTQGWVKATRPIWISPGLQIPKATIGRIVSGADHKPVVVCWRYTWSAWQYWGSLLLHCAGCHGDLNLQNAQDDVFGASPISNSSWAKGKLDDDSLVDVLEIVTSVFECRPDIGAELISRMVGEVSHQTFIQAIFNIIGNSAEVTTNQSSQVIQSALRLVSSLLPIFPEVVWTLIRGFHHLFPILSKKPAWNIVESTGPIVRLERLAGEYGITLAVLDLAQMLVLEATTSGLITNQTFADIKAEVLLRALNWICEDIWPGFQNWKYCRLEDKFKIATKCCTIFNLIASDGLKTHLHLCQTKTDPVASRLIQTFSEWFLTSPTAITLNPIISIITTDKSVIEVLRKSNRHVELEAFVESLSNSLSLAKNILSLRSCHLPIGQPSLLERLLLAQSYRKVSSGHGIKDSSRQTALPFLAQWCLDGSDPTIAQNACHVFALLCTLSRDWSSDWSSISLGFGDPANMSRFLHEAARRGSEIEDFNDSELRSTFWNLLAVIIETQPSLAAILVTGNTFLPGLTSRPVSTSRSKTPFQLGIETFVKCFENNDALNILVGSSVLYFLYTIYTRFDGFTSVLKQTMEEQAFIDRVVNISTSLVAPPSLLLDMPNTLLRPMGSSSLKDESPGMVEEIQVKHFCNKLICKAYSTRILTVLLQLESHQLTDSQDLPAKRIVEKALLEDLQKTPTRLNELICSAIESSADPALQSQAFREIMNRFPKLDLDTYRRVEVVLSYEKLGLYGKNFVYDYELIQCRIESIDISAAIVDEVLKNLVAINWNLSTVDAQLEVTRAWEVLLEVAFQQKNVALQLGKQLSETLLQSANIVASENRGGHFMLNIHSVRISMLLTLLQTLPVNAETTTTTIKLLENIKNLGSSEHFPIADSIKQRTKTTWHTNYFKLLYLVLRRCAPIDASKLSDEQRHMMINLIETLLRSSISILETVLTLALLSSDTNYAEDLDLSVSIFNELINSPVRPPIMNWAHRIHDLCQPAFNLFTQQVISDDQEPKFAEHIIRLCMSLALDERLAEYMASEGLINVLLNNSLTHRASHGLIEPISSPRSLERSPIHRLWCSILALVVSLANTLCYSQIFMLDEIGSFARLYSPQLMRALASISGLDGVSRGTYGLRLTLAGLEEAELVSDLLVVISSKPIGHPILTLPEDYRCTLLAALQTLAHSLNHPNSTSKWLEDDTSWKNGRLMSQSLNRPGSNDTVVISNSHNLAHHVQEALLHMLQISRNILQTLISYTRAFNVLTRDITEWAIEYAVITPTRSIAGGDPATVGTLFELAETSLDIYRVASTNPSTTSTRSNLDDIDCVSVSDVSATVLECSLLLASTQLALWLCSTVHHNNPMNPGSSGIHQNPNLVRDNDMTGQVQVASFLSTSPRLKREILSDLAPDLIASIDKALSTSTLVASRANPSDLTKTARVITNFRQSVTSKKRPFVLSSSASSGKNDPVDLSRSNKETQKHGVVETLSLLKSFVEKFLVVL</sequence>
<feature type="region of interest" description="Disordered" evidence="8">
    <location>
        <begin position="2044"/>
        <end position="2066"/>
    </location>
</feature>
<protein>
    <recommendedName>
        <fullName evidence="9">Nucleoporin Nup188 N-terminal subdomain III domain-containing protein</fullName>
    </recommendedName>
</protein>
<keyword evidence="6" id="KW-0906">Nuclear pore complex</keyword>
<keyword evidence="3" id="KW-0509">mRNA transport</keyword>
<evidence type="ECO:0000256" key="8">
    <source>
        <dbReference type="SAM" id="MobiDB-lite"/>
    </source>
</evidence>
<feature type="domain" description="Nucleoporin Nup188 N-terminal subdomain III" evidence="9">
    <location>
        <begin position="700"/>
        <end position="1117"/>
    </location>
</feature>
<evidence type="ECO:0000313" key="11">
    <source>
        <dbReference type="Proteomes" id="UP000765509"/>
    </source>
</evidence>
<evidence type="ECO:0000259" key="9">
    <source>
        <dbReference type="Pfam" id="PF21093"/>
    </source>
</evidence>
<dbReference type="Pfam" id="PF21093">
    <property type="entry name" value="Nup188_N-subdom_III"/>
    <property type="match status" value="1"/>
</dbReference>
<dbReference type="PANTHER" id="PTHR31431">
    <property type="entry name" value="NUCLEOPORIN NUP188 HOMOLOG"/>
    <property type="match status" value="1"/>
</dbReference>
<keyword evidence="2" id="KW-0813">Transport</keyword>
<dbReference type="Proteomes" id="UP000765509">
    <property type="component" value="Unassembled WGS sequence"/>
</dbReference>
<dbReference type="GO" id="GO:0051028">
    <property type="term" value="P:mRNA transport"/>
    <property type="evidence" value="ECO:0007669"/>
    <property type="project" value="UniProtKB-KW"/>
</dbReference>
<accession>A0A9Q3C1Z9</accession>
<reference evidence="10" key="1">
    <citation type="submission" date="2021-03" db="EMBL/GenBank/DDBJ databases">
        <title>Draft genome sequence of rust myrtle Austropuccinia psidii MF-1, a brazilian biotype.</title>
        <authorList>
            <person name="Quecine M.C."/>
            <person name="Pachon D.M.R."/>
            <person name="Bonatelli M.L."/>
            <person name="Correr F.H."/>
            <person name="Franceschini L.M."/>
            <person name="Leite T.F."/>
            <person name="Margarido G.R.A."/>
            <person name="Almeida C.A."/>
            <person name="Ferrarezi J.A."/>
            <person name="Labate C.A."/>
        </authorList>
    </citation>
    <scope>NUCLEOTIDE SEQUENCE</scope>
    <source>
        <strain evidence="10">MF-1</strain>
    </source>
</reference>
<evidence type="ECO:0000256" key="1">
    <source>
        <dbReference type="ARBA" id="ARBA00004567"/>
    </source>
</evidence>
<dbReference type="Gene3D" id="1.25.10.70">
    <property type="match status" value="1"/>
</dbReference>
<evidence type="ECO:0000256" key="4">
    <source>
        <dbReference type="ARBA" id="ARBA00022927"/>
    </source>
</evidence>
<dbReference type="InterPro" id="IPR048883">
    <property type="entry name" value="Nup188_N-subdom_III"/>
</dbReference>
<evidence type="ECO:0000256" key="7">
    <source>
        <dbReference type="ARBA" id="ARBA00023242"/>
    </source>
</evidence>
<evidence type="ECO:0000256" key="3">
    <source>
        <dbReference type="ARBA" id="ARBA00022816"/>
    </source>
</evidence>
<feature type="compositionally biased region" description="Basic and acidic residues" evidence="8">
    <location>
        <begin position="2056"/>
        <end position="2066"/>
    </location>
</feature>
<keyword evidence="5" id="KW-0811">Translocation</keyword>
<evidence type="ECO:0000313" key="10">
    <source>
        <dbReference type="EMBL" id="MBW0474795.1"/>
    </source>
</evidence>
<dbReference type="GO" id="GO:0006405">
    <property type="term" value="P:RNA export from nucleus"/>
    <property type="evidence" value="ECO:0007669"/>
    <property type="project" value="TreeGrafter"/>
</dbReference>
<gene>
    <name evidence="10" type="ORF">O181_014510</name>
</gene>
<evidence type="ECO:0000256" key="6">
    <source>
        <dbReference type="ARBA" id="ARBA00023132"/>
    </source>
</evidence>
<evidence type="ECO:0000256" key="5">
    <source>
        <dbReference type="ARBA" id="ARBA00023010"/>
    </source>
</evidence>
<comment type="caution">
    <text evidence="10">The sequence shown here is derived from an EMBL/GenBank/DDBJ whole genome shotgun (WGS) entry which is preliminary data.</text>
</comment>
<comment type="subcellular location">
    <subcellularLocation>
        <location evidence="1">Nucleus</location>
        <location evidence="1">Nuclear pore complex</location>
    </subcellularLocation>
</comment>
<dbReference type="InterPro" id="IPR044840">
    <property type="entry name" value="Nup188"/>
</dbReference>
<dbReference type="PANTHER" id="PTHR31431:SF1">
    <property type="entry name" value="NUCLEOPORIN NUP188"/>
    <property type="match status" value="1"/>
</dbReference>